<protein>
    <submittedName>
        <fullName evidence="1">Uncharacterized protein</fullName>
    </submittedName>
</protein>
<reference evidence="1" key="1">
    <citation type="submission" date="2020-08" db="EMBL/GenBank/DDBJ databases">
        <title>Bridging the membrane lipid divide: bacteria of the FCB group superphylum have the potential to synthesize archaeal ether lipids.</title>
        <authorList>
            <person name="Villanueva L."/>
            <person name="von Meijenfeldt F.A.B."/>
            <person name="Westbye A.B."/>
            <person name="Yadav S."/>
            <person name="Hopmans E.C."/>
            <person name="Dutilh B.E."/>
            <person name="Sinninghe Damste J.S."/>
        </authorList>
    </citation>
    <scope>NUCLEOTIDE SEQUENCE</scope>
    <source>
        <strain evidence="1">NIOZ-UU157</strain>
    </source>
</reference>
<organism evidence="1">
    <name type="scientific">Virus NIOZ-UU157</name>
    <dbReference type="NCBI Taxonomy" id="2763269"/>
    <lineage>
        <taxon>Viruses</taxon>
    </lineage>
</organism>
<proteinExistence type="predicted"/>
<gene>
    <name evidence="1" type="ORF">NIOZUU157_00036</name>
</gene>
<sequence length="1011" mass="116585">MRSVENYVRQYVIDNSNRNFSKQDLDNLMTMADDIGIMEFGSGDMATNKDTLLQLMDKLFKSNRQKVMDIIDRRNDQVRRVSSKLEALSPGGKVDYGFMLQFDPDGKFTGRYVKQIGYQYWRRRSEILEKLKDQSGIPKEYIVKDNIEDYTADDIKYNKELKRAKEESSKFFQAEKKEGEGYGDGDYHRYTADFKTERDKFEEWIPTGRFGYWKKKRRVSYSAFQKYKTKYYKDIVVNFGNYDDTNNFNGTVQDPTTIPVVKDKYKEIRLEAKENGKLVSMVDPKYSSIMFPSQTSALALAQKEFYQMWLDFYENDLLNKLPSSVRNQMTGKTPIIKDNAIRSAHDKGPLVASLWGKTTRGIKNLVQRTATLQKVILDENGDPVDTLPMFYVGNPRSEATLKKIDEELKQLTIDFNQGKIDDSTFSLKKAQLTGTRQKLQTQPSLEELSLDMGDNLLRFSAMAENYEVMAEIEDTLLAMLKVVENRSYNPSTGQSIVASVKGKMKVVGAGKEKASDSNVVRRARKWMNMIYYDNSKKTRGFADKVSSGLIQLSSATYVGFNIFGNINNYAVGRMNNAIEMFGGRYFEGKSYLRAEKEFNGRVLQDFVKKATDNTSYVDVIGGEGKYKEYIPGSKYEALVAHFRMMDAKADIREQNQSRGKDGIGRTIISWGYLVQDGAEYNVQTKVGVAILMSKQIRNSRGEEMSLYDAYQYNSKTGELTMKEGYDQLVNNKPGEVATSDTPTIKYTDNERYTIRNYIREVNKQIHGNYASEDRVVMQEHWLGNLAMQFHKWVAPALKARFRDQYFDENLGWVEGRYKSFFSFMGYAFKNLAEGRQLIENYKEMKGDKALTAMTGVKRTVAELGFMFSSFAMASILDSLFDDDDEEKSQLANRLQNALVYQMRRQGREFLFFFPVVGFKEQFMMAKSPISATRTVSELGEAIVQAVYHPFASMYDAGNPEYNILKDKDYYYQRGSRKGQSKLGKQWADVVPAWYTLNRWRAYDTMEDWYVK</sequence>
<dbReference type="EMBL" id="MW030537">
    <property type="protein sequence ID" value="QPI16156.1"/>
    <property type="molecule type" value="Genomic_DNA"/>
</dbReference>
<evidence type="ECO:0000313" key="1">
    <source>
        <dbReference type="EMBL" id="QPI16156.1"/>
    </source>
</evidence>
<name>A0A7S9STN0_9VIRU</name>
<accession>A0A7S9STN0</accession>